<reference evidence="2 3" key="1">
    <citation type="journal article" date="2016" name="Mol. Biol. Evol.">
        <title>Comparative Genomics of Early-Diverging Mushroom-Forming Fungi Provides Insights into the Origins of Lignocellulose Decay Capabilities.</title>
        <authorList>
            <person name="Nagy L.G."/>
            <person name="Riley R."/>
            <person name="Tritt A."/>
            <person name="Adam C."/>
            <person name="Daum C."/>
            <person name="Floudas D."/>
            <person name="Sun H."/>
            <person name="Yadav J.S."/>
            <person name="Pangilinan J."/>
            <person name="Larsson K.H."/>
            <person name="Matsuura K."/>
            <person name="Barry K."/>
            <person name="Labutti K."/>
            <person name="Kuo R."/>
            <person name="Ohm R.A."/>
            <person name="Bhattacharya S.S."/>
            <person name="Shirouzu T."/>
            <person name="Yoshinaga Y."/>
            <person name="Martin F.M."/>
            <person name="Grigoriev I.V."/>
            <person name="Hibbett D.S."/>
        </authorList>
    </citation>
    <scope>NUCLEOTIDE SEQUENCE [LARGE SCALE GENOMIC DNA]</scope>
    <source>
        <strain evidence="2 3">HHB9708</strain>
    </source>
</reference>
<evidence type="ECO:0000313" key="3">
    <source>
        <dbReference type="Proteomes" id="UP000076722"/>
    </source>
</evidence>
<sequence length="681" mass="77487">MAASATTPPGASTSKPLSAESQTDATDEHQLTHKLQVTDFEVLLWFNPTTDFIHHRFCPIYPVHTWAHDPIIRIFLFHTFYVLQRLPTLDEVVSVFVLVQDLKQKMPEDIWVNVLPHIADHGMRKWMAFSYRRPRDRPWRMSTLSAFERSIMVLFSDVIRKDWSPHWHQYPFPEFTTVKGFLSNPMLYTPDAEDILCLPGLPETNVLNELPGIAPSTCTCGRCEFIHGSLRKSPYEFRNRYSSIVSRAQRRACDGLLVAWEDSLQAAETWLEKEVARLESPADLFSFRGGDERLGPVIYDTANQLKLIIGSEFDTPNLLRFVSLLRLRCVPLEIRIESWALEMLQDIPVDGVGYALFVTRSISEFPGYMHEHEIVTSGNWLPQLAGNSFSNPRATILHIPVSDDLVLLYPELKSDDAIRPFVMPEHPAPDEPDTLPRRHDDRDLITFEDVEDEEDADEEPESVELTIELSEESIDGYPLFSIIGDPYDDTYPALSLAARLSITIPSTDQVISTWWRPSILAGTACEHSDLHSKVIRCSLSSFDILRQYQEYSSSYTDRLEDIRSDPFIDSEDWMREFRTALSEGLAERAEYLTHPDGPFARRKAIIVRCSAGESTLPLVILAAACGRKVYMIHTKECWNCAVLKMHHLGCGLGIAIGVRQVETCQDCRRAAERAAALDVFV</sequence>
<organism evidence="2 3">
    <name type="scientific">Sistotremastrum niveocremeum HHB9708</name>
    <dbReference type="NCBI Taxonomy" id="1314777"/>
    <lineage>
        <taxon>Eukaryota</taxon>
        <taxon>Fungi</taxon>
        <taxon>Dikarya</taxon>
        <taxon>Basidiomycota</taxon>
        <taxon>Agaricomycotina</taxon>
        <taxon>Agaricomycetes</taxon>
        <taxon>Sistotremastrales</taxon>
        <taxon>Sistotremastraceae</taxon>
        <taxon>Sertulicium</taxon>
        <taxon>Sertulicium niveocremeum</taxon>
    </lineage>
</organism>
<evidence type="ECO:0000256" key="1">
    <source>
        <dbReference type="SAM" id="MobiDB-lite"/>
    </source>
</evidence>
<dbReference type="Proteomes" id="UP000076722">
    <property type="component" value="Unassembled WGS sequence"/>
</dbReference>
<protein>
    <submittedName>
        <fullName evidence="2">Uncharacterized protein</fullName>
    </submittedName>
</protein>
<dbReference type="AlphaFoldDB" id="A0A164RNK4"/>
<name>A0A164RNK4_9AGAM</name>
<evidence type="ECO:0000313" key="2">
    <source>
        <dbReference type="EMBL" id="KZS90727.1"/>
    </source>
</evidence>
<feature type="compositionally biased region" description="Low complexity" evidence="1">
    <location>
        <begin position="1"/>
        <end position="16"/>
    </location>
</feature>
<keyword evidence="3" id="KW-1185">Reference proteome</keyword>
<proteinExistence type="predicted"/>
<accession>A0A164RNK4</accession>
<dbReference type="OrthoDB" id="3265206at2759"/>
<dbReference type="EMBL" id="KV419419">
    <property type="protein sequence ID" value="KZS90727.1"/>
    <property type="molecule type" value="Genomic_DNA"/>
</dbReference>
<gene>
    <name evidence="2" type="ORF">SISNIDRAFT_488029</name>
</gene>
<feature type="region of interest" description="Disordered" evidence="1">
    <location>
        <begin position="1"/>
        <end position="25"/>
    </location>
</feature>